<feature type="domain" description="Glycosyl transferase family 1" evidence="1">
    <location>
        <begin position="168"/>
        <end position="321"/>
    </location>
</feature>
<comment type="caution">
    <text evidence="2">The sequence shown here is derived from an EMBL/GenBank/DDBJ whole genome shotgun (WGS) entry which is preliminary data.</text>
</comment>
<evidence type="ECO:0000259" key="1">
    <source>
        <dbReference type="Pfam" id="PF00534"/>
    </source>
</evidence>
<dbReference type="SUPFAM" id="SSF53756">
    <property type="entry name" value="UDP-Glycosyltransferase/glycogen phosphorylase"/>
    <property type="match status" value="1"/>
</dbReference>
<protein>
    <submittedName>
        <fullName evidence="2">Glycosyltransferase family 4 protein</fullName>
    </submittedName>
</protein>
<accession>A0ABU3K5B1</accession>
<dbReference type="CDD" id="cd03801">
    <property type="entry name" value="GT4_PimA-like"/>
    <property type="match status" value="1"/>
</dbReference>
<organism evidence="2 3">
    <name type="scientific">Candidatus Nitronereus thalassa</name>
    <dbReference type="NCBI Taxonomy" id="3020898"/>
    <lineage>
        <taxon>Bacteria</taxon>
        <taxon>Pseudomonadati</taxon>
        <taxon>Nitrospirota</taxon>
        <taxon>Nitrospiria</taxon>
        <taxon>Nitrospirales</taxon>
        <taxon>Nitrospiraceae</taxon>
        <taxon>Candidatus Nitronereus</taxon>
    </lineage>
</organism>
<dbReference type="PANTHER" id="PTHR12526">
    <property type="entry name" value="GLYCOSYLTRANSFERASE"/>
    <property type="match status" value="1"/>
</dbReference>
<gene>
    <name evidence="2" type="ORF">PPG34_04305</name>
</gene>
<dbReference type="InterPro" id="IPR001296">
    <property type="entry name" value="Glyco_trans_1"/>
</dbReference>
<dbReference type="EMBL" id="JAQOUE010000001">
    <property type="protein sequence ID" value="MDT7041559.1"/>
    <property type="molecule type" value="Genomic_DNA"/>
</dbReference>
<sequence>MKLLPGLGFVGPMIGRHPGCVTTQGESLVEHFQSEGYPVIGVSFAKNRYVRLADILLTLVQRRKEIDIQCLQVFGGPSFVVEDLASSVGRLLGQKIIMVLRGGAFPEFMKRYPSWCRRVLSRADAIVSPSTFLSKFVETQGFPCEVIPNIIKLSSYPFRLRQKLSPRLLWMRTFHPIYNPEMAVRVMANVHKEIPGATLVIAGQDKGQQSKVHQLSQQLGLQDAVTFPGYLSMSSKFQEGNVAEIFLNTNHVDNMPVSVVEACAMGLPVVATKVGGIPDLLTDGETGLLVPDDDDVAMTSAVFRLLKDPSLAETLSRNGRKLAERSSWEQIKPKWEDVFSRMMS</sequence>
<dbReference type="RefSeq" id="WP_313831909.1">
    <property type="nucleotide sequence ID" value="NZ_JAQOUE010000001.1"/>
</dbReference>
<proteinExistence type="predicted"/>
<evidence type="ECO:0000313" key="3">
    <source>
        <dbReference type="Proteomes" id="UP001250932"/>
    </source>
</evidence>
<name>A0ABU3K5B1_9BACT</name>
<reference evidence="2 3" key="1">
    <citation type="journal article" date="2023" name="ISME J.">
        <title>Cultivation and genomic characterization of novel and ubiquitous marine nitrite-oxidizing bacteria from the Nitrospirales.</title>
        <authorList>
            <person name="Mueller A.J."/>
            <person name="Daebeler A."/>
            <person name="Herbold C.W."/>
            <person name="Kirkegaard R.H."/>
            <person name="Daims H."/>
        </authorList>
    </citation>
    <scope>NUCLEOTIDE SEQUENCE [LARGE SCALE GENOMIC DNA]</scope>
    <source>
        <strain evidence="2 3">EB</strain>
    </source>
</reference>
<evidence type="ECO:0000313" key="2">
    <source>
        <dbReference type="EMBL" id="MDT7041559.1"/>
    </source>
</evidence>
<dbReference type="Proteomes" id="UP001250932">
    <property type="component" value="Unassembled WGS sequence"/>
</dbReference>
<keyword evidence="3" id="KW-1185">Reference proteome</keyword>
<dbReference type="Gene3D" id="3.40.50.2000">
    <property type="entry name" value="Glycogen Phosphorylase B"/>
    <property type="match status" value="2"/>
</dbReference>
<dbReference type="Pfam" id="PF00534">
    <property type="entry name" value="Glycos_transf_1"/>
    <property type="match status" value="1"/>
</dbReference>